<dbReference type="AlphaFoldDB" id="A0A426Y4B4"/>
<gene>
    <name evidence="2" type="ORF">B296_00043306</name>
</gene>
<proteinExistence type="predicted"/>
<protein>
    <submittedName>
        <fullName evidence="2">Uncharacterized protein</fullName>
    </submittedName>
</protein>
<evidence type="ECO:0000313" key="2">
    <source>
        <dbReference type="EMBL" id="RRT46609.1"/>
    </source>
</evidence>
<feature type="region of interest" description="Disordered" evidence="1">
    <location>
        <begin position="72"/>
        <end position="108"/>
    </location>
</feature>
<reference evidence="2 3" key="1">
    <citation type="journal article" date="2014" name="Agronomy (Basel)">
        <title>A Draft Genome Sequence for Ensete ventricosum, the Drought-Tolerant Tree Against Hunger.</title>
        <authorList>
            <person name="Harrison J."/>
            <person name="Moore K.A."/>
            <person name="Paszkiewicz K."/>
            <person name="Jones T."/>
            <person name="Grant M."/>
            <person name="Ambacheew D."/>
            <person name="Muzemil S."/>
            <person name="Studholme D.J."/>
        </authorList>
    </citation>
    <scope>NUCLEOTIDE SEQUENCE [LARGE SCALE GENOMIC DNA]</scope>
</reference>
<feature type="region of interest" description="Disordered" evidence="1">
    <location>
        <begin position="1"/>
        <end position="25"/>
    </location>
</feature>
<dbReference type="EMBL" id="AMZH03015073">
    <property type="protein sequence ID" value="RRT46609.1"/>
    <property type="molecule type" value="Genomic_DNA"/>
</dbReference>
<accession>A0A426Y4B4</accession>
<dbReference type="Proteomes" id="UP000287651">
    <property type="component" value="Unassembled WGS sequence"/>
</dbReference>
<feature type="compositionally biased region" description="Polar residues" evidence="1">
    <location>
        <begin position="99"/>
        <end position="108"/>
    </location>
</feature>
<organism evidence="2 3">
    <name type="scientific">Ensete ventricosum</name>
    <name type="common">Abyssinian banana</name>
    <name type="synonym">Musa ensete</name>
    <dbReference type="NCBI Taxonomy" id="4639"/>
    <lineage>
        <taxon>Eukaryota</taxon>
        <taxon>Viridiplantae</taxon>
        <taxon>Streptophyta</taxon>
        <taxon>Embryophyta</taxon>
        <taxon>Tracheophyta</taxon>
        <taxon>Spermatophyta</taxon>
        <taxon>Magnoliopsida</taxon>
        <taxon>Liliopsida</taxon>
        <taxon>Zingiberales</taxon>
        <taxon>Musaceae</taxon>
        <taxon>Ensete</taxon>
    </lineage>
</organism>
<evidence type="ECO:0000313" key="3">
    <source>
        <dbReference type="Proteomes" id="UP000287651"/>
    </source>
</evidence>
<name>A0A426Y4B4_ENSVE</name>
<evidence type="ECO:0000256" key="1">
    <source>
        <dbReference type="SAM" id="MobiDB-lite"/>
    </source>
</evidence>
<sequence>MGATAEMIEADVGEKDLSGGLSTEAEGKRCRHGMHAIAVDLVRSGGGARSREKLVKSHSILHAIAFASVDRSTPRDQMQVNVLPPELDSTRASYDRLSESSTTTSPPH</sequence>
<comment type="caution">
    <text evidence="2">The sequence shown here is derived from an EMBL/GenBank/DDBJ whole genome shotgun (WGS) entry which is preliminary data.</text>
</comment>